<dbReference type="GO" id="GO:0030288">
    <property type="term" value="C:outer membrane-bounded periplasmic space"/>
    <property type="evidence" value="ECO:0007669"/>
    <property type="project" value="InterPro"/>
</dbReference>
<keyword evidence="6" id="KW-0862">Zinc</keyword>
<name>A0A1M7BLG1_9RHOB</name>
<dbReference type="EMBL" id="FRBR01000003">
    <property type="protein sequence ID" value="SHL55888.1"/>
    <property type="molecule type" value="Genomic_DNA"/>
</dbReference>
<feature type="compositionally biased region" description="Basic and acidic residues" evidence="9">
    <location>
        <begin position="290"/>
        <end position="299"/>
    </location>
</feature>
<evidence type="ECO:0000313" key="11">
    <source>
        <dbReference type="EMBL" id="SHL55888.1"/>
    </source>
</evidence>
<feature type="disulfide bond" evidence="8">
    <location>
        <begin position="216"/>
        <end position="264"/>
    </location>
</feature>
<dbReference type="InterPro" id="IPR009045">
    <property type="entry name" value="Zn_M74/Hedgehog-like"/>
</dbReference>
<dbReference type="GO" id="GO:0046872">
    <property type="term" value="F:metal ion binding"/>
    <property type="evidence" value="ECO:0007669"/>
    <property type="project" value="UniProtKB-KW"/>
</dbReference>
<dbReference type="InterPro" id="IPR005073">
    <property type="entry name" value="Peptidase_M74"/>
</dbReference>
<keyword evidence="7" id="KW-0482">Metalloprotease</keyword>
<keyword evidence="3 10" id="KW-0732">Signal</keyword>
<evidence type="ECO:0000256" key="9">
    <source>
        <dbReference type="SAM" id="MobiDB-lite"/>
    </source>
</evidence>
<feature type="signal peptide" evidence="10">
    <location>
        <begin position="1"/>
        <end position="20"/>
    </location>
</feature>
<evidence type="ECO:0000256" key="10">
    <source>
        <dbReference type="SAM" id="SignalP"/>
    </source>
</evidence>
<keyword evidence="8" id="KW-1015">Disulfide bond</keyword>
<organism evidence="11 12">
    <name type="scientific">Roseovarius pacificus</name>
    <dbReference type="NCBI Taxonomy" id="337701"/>
    <lineage>
        <taxon>Bacteria</taxon>
        <taxon>Pseudomonadati</taxon>
        <taxon>Pseudomonadota</taxon>
        <taxon>Alphaproteobacteria</taxon>
        <taxon>Rhodobacterales</taxon>
        <taxon>Roseobacteraceae</taxon>
        <taxon>Roseovarius</taxon>
    </lineage>
</organism>
<dbReference type="Proteomes" id="UP000183974">
    <property type="component" value="Unassembled WGS sequence"/>
</dbReference>
<feature type="region of interest" description="Disordered" evidence="9">
    <location>
        <begin position="272"/>
        <end position="299"/>
    </location>
</feature>
<evidence type="ECO:0000256" key="5">
    <source>
        <dbReference type="ARBA" id="ARBA00022801"/>
    </source>
</evidence>
<evidence type="ECO:0000256" key="1">
    <source>
        <dbReference type="ARBA" id="ARBA00022670"/>
    </source>
</evidence>
<dbReference type="PROSITE" id="PS51257">
    <property type="entry name" value="PROKAR_LIPOPROTEIN"/>
    <property type="match status" value="1"/>
</dbReference>
<protein>
    <submittedName>
        <fullName evidence="11">Penicillin-insensitive murein endopeptidase</fullName>
    </submittedName>
</protein>
<sequence length="309" mass="33908">MGRYLGLIALGLMLAGCNTASPPPETGNTRQVVSTQNIPASMVGVQAKQLFGKAGGGSHHGAEPFGGYSKGCLAGGAQLPETGPTWQAMRLSRNRNWGHPEAIDFIQKLSRTAARQPGWSGLYVGDISQPRGGPMLTGHASHQIGMDVDIWMRPADRLNLSRAERESISSISMRRSKGAFTNDQWTRAHHEIMKAAAQDPRTARIFVFPGAKVRMCKDETGDRAWLRKIRPWYGHHYHFHVRLKCPDNARGCVNQTPPPPGDGCADAQQWVNNILNPPPPDPSAPKPKPRRELTMHDLPRQCVSVLQAN</sequence>
<dbReference type="PIRSF" id="PIRSF018455">
    <property type="entry name" value="MepA"/>
    <property type="match status" value="1"/>
</dbReference>
<dbReference type="AlphaFoldDB" id="A0A1M7BLG1"/>
<dbReference type="OrthoDB" id="1467367at2"/>
<dbReference type="GO" id="GO:0004252">
    <property type="term" value="F:serine-type endopeptidase activity"/>
    <property type="evidence" value="ECO:0007669"/>
    <property type="project" value="InterPro"/>
</dbReference>
<keyword evidence="5" id="KW-0378">Hydrolase</keyword>
<gene>
    <name evidence="11" type="ORF">SAMN05444398_103301</name>
</gene>
<dbReference type="GO" id="GO:0006508">
    <property type="term" value="P:proteolysis"/>
    <property type="evidence" value="ECO:0007669"/>
    <property type="project" value="UniProtKB-KW"/>
</dbReference>
<evidence type="ECO:0000256" key="8">
    <source>
        <dbReference type="PIRSR" id="PIRSR018455-2"/>
    </source>
</evidence>
<dbReference type="RefSeq" id="WP_073034331.1">
    <property type="nucleotide sequence ID" value="NZ_BMLR01000003.1"/>
</dbReference>
<reference evidence="11 12" key="1">
    <citation type="submission" date="2016-11" db="EMBL/GenBank/DDBJ databases">
        <authorList>
            <person name="Jaros S."/>
            <person name="Januszkiewicz K."/>
            <person name="Wedrychowicz H."/>
        </authorList>
    </citation>
    <scope>NUCLEOTIDE SEQUENCE [LARGE SCALE GENOMIC DNA]</scope>
    <source>
        <strain evidence="11 12">DSM 29589</strain>
    </source>
</reference>
<dbReference type="GO" id="GO:0008237">
    <property type="term" value="F:metallopeptidase activity"/>
    <property type="evidence" value="ECO:0007669"/>
    <property type="project" value="UniProtKB-KW"/>
</dbReference>
<keyword evidence="1" id="KW-0645">Protease</keyword>
<evidence type="ECO:0000256" key="2">
    <source>
        <dbReference type="ARBA" id="ARBA00022723"/>
    </source>
</evidence>
<feature type="chain" id="PRO_5013133469" evidence="10">
    <location>
        <begin position="21"/>
        <end position="309"/>
    </location>
</feature>
<feature type="disulfide bond" evidence="8">
    <location>
        <begin position="72"/>
        <end position="302"/>
    </location>
</feature>
<keyword evidence="2" id="KW-0479">Metal-binding</keyword>
<evidence type="ECO:0000256" key="6">
    <source>
        <dbReference type="ARBA" id="ARBA00022833"/>
    </source>
</evidence>
<dbReference type="Pfam" id="PF03411">
    <property type="entry name" value="Peptidase_M74"/>
    <property type="match status" value="1"/>
</dbReference>
<dbReference type="Gene3D" id="3.30.1380.10">
    <property type="match status" value="1"/>
</dbReference>
<dbReference type="NCBIfam" id="NF006947">
    <property type="entry name" value="PRK09429.1"/>
    <property type="match status" value="1"/>
</dbReference>
<dbReference type="SUPFAM" id="SSF55166">
    <property type="entry name" value="Hedgehog/DD-peptidase"/>
    <property type="match status" value="1"/>
</dbReference>
<proteinExistence type="predicted"/>
<evidence type="ECO:0000256" key="7">
    <source>
        <dbReference type="ARBA" id="ARBA00023049"/>
    </source>
</evidence>
<feature type="disulfide bond" evidence="8">
    <location>
        <begin position="245"/>
        <end position="252"/>
    </location>
</feature>
<keyword evidence="12" id="KW-1185">Reference proteome</keyword>
<feature type="compositionally biased region" description="Pro residues" evidence="9">
    <location>
        <begin position="276"/>
        <end position="286"/>
    </location>
</feature>
<evidence type="ECO:0000313" key="12">
    <source>
        <dbReference type="Proteomes" id="UP000183974"/>
    </source>
</evidence>
<keyword evidence="4" id="KW-0574">Periplasm</keyword>
<dbReference type="STRING" id="337701.SAMN05444398_103301"/>
<accession>A0A1M7BLG1</accession>
<evidence type="ECO:0000256" key="4">
    <source>
        <dbReference type="ARBA" id="ARBA00022764"/>
    </source>
</evidence>
<evidence type="ECO:0000256" key="3">
    <source>
        <dbReference type="ARBA" id="ARBA00022729"/>
    </source>
</evidence>